<dbReference type="HOGENOM" id="CLU_1910106_0_0_1"/>
<dbReference type="EnsemblPlants" id="ORUFI09G07470.1">
    <property type="protein sequence ID" value="ORUFI09G07470.1"/>
    <property type="gene ID" value="ORUFI09G07470"/>
</dbReference>
<dbReference type="AlphaFoldDB" id="A0A0E0QQ75"/>
<accession>A0A0E0QQ75</accession>
<dbReference type="Gramene" id="ORUFI09G07470.1">
    <property type="protein sequence ID" value="ORUFI09G07470.1"/>
    <property type="gene ID" value="ORUFI09G07470"/>
</dbReference>
<keyword evidence="3" id="KW-1185">Reference proteome</keyword>
<protein>
    <submittedName>
        <fullName evidence="2">Uncharacterized protein</fullName>
    </submittedName>
</protein>
<evidence type="ECO:0000313" key="3">
    <source>
        <dbReference type="Proteomes" id="UP000008022"/>
    </source>
</evidence>
<evidence type="ECO:0000313" key="2">
    <source>
        <dbReference type="EnsemblPlants" id="ORUFI09G07470.1"/>
    </source>
</evidence>
<dbReference type="Proteomes" id="UP000008022">
    <property type="component" value="Unassembled WGS sequence"/>
</dbReference>
<reference evidence="2" key="2">
    <citation type="submission" date="2015-06" db="UniProtKB">
        <authorList>
            <consortium name="EnsemblPlants"/>
        </authorList>
    </citation>
    <scope>IDENTIFICATION</scope>
</reference>
<organism evidence="2 3">
    <name type="scientific">Oryza rufipogon</name>
    <name type="common">Brownbeard rice</name>
    <name type="synonym">Asian wild rice</name>
    <dbReference type="NCBI Taxonomy" id="4529"/>
    <lineage>
        <taxon>Eukaryota</taxon>
        <taxon>Viridiplantae</taxon>
        <taxon>Streptophyta</taxon>
        <taxon>Embryophyta</taxon>
        <taxon>Tracheophyta</taxon>
        <taxon>Spermatophyta</taxon>
        <taxon>Magnoliopsida</taxon>
        <taxon>Liliopsida</taxon>
        <taxon>Poales</taxon>
        <taxon>Poaceae</taxon>
        <taxon>BOP clade</taxon>
        <taxon>Oryzoideae</taxon>
        <taxon>Oryzeae</taxon>
        <taxon>Oryzinae</taxon>
        <taxon>Oryza</taxon>
    </lineage>
</organism>
<sequence length="133" mass="13831">MVEAPIQGIVPSMGGEEASSIMRAAMASDAMRIPHGRAGVGCDESRPTGDGWAGELVQPLISHTNENMRSHRCQCKGLHPLPTSPSSEGDRDASSELNLARACATTELLLAELPSTLPPLHSSDAAAASPSFV</sequence>
<proteinExistence type="predicted"/>
<name>A0A0E0QQ75_ORYRU</name>
<feature type="region of interest" description="Disordered" evidence="1">
    <location>
        <begin position="75"/>
        <end position="96"/>
    </location>
</feature>
<evidence type="ECO:0000256" key="1">
    <source>
        <dbReference type="SAM" id="MobiDB-lite"/>
    </source>
</evidence>
<reference evidence="3" key="1">
    <citation type="submission" date="2013-06" db="EMBL/GenBank/DDBJ databases">
        <authorList>
            <person name="Zhao Q."/>
        </authorList>
    </citation>
    <scope>NUCLEOTIDE SEQUENCE</scope>
    <source>
        <strain evidence="3">cv. W1943</strain>
    </source>
</reference>